<dbReference type="InterPro" id="IPR001683">
    <property type="entry name" value="PX_dom"/>
</dbReference>
<keyword evidence="13" id="KW-1185">Reference proteome</keyword>
<feature type="domain" description="PX" evidence="11">
    <location>
        <begin position="2"/>
        <end position="118"/>
    </location>
</feature>
<dbReference type="GO" id="GO:0015031">
    <property type="term" value="P:protein transport"/>
    <property type="evidence" value="ECO:0007669"/>
    <property type="project" value="UniProtKB-KW"/>
</dbReference>
<evidence type="ECO:0000256" key="4">
    <source>
        <dbReference type="ARBA" id="ARBA00010883"/>
    </source>
</evidence>
<comment type="subcellular location">
    <subcellularLocation>
        <location evidence="2">Cytoplasm</location>
    </subcellularLocation>
    <subcellularLocation>
        <location evidence="3">Golgi apparatus</location>
    </subcellularLocation>
    <subcellularLocation>
        <location evidence="1">Membrane</location>
        <topology evidence="1">Peripheral membrane protein</topology>
        <orientation evidence="1">Cytoplasmic side</orientation>
    </subcellularLocation>
</comment>
<dbReference type="PANTHER" id="PTHR10555:SF170">
    <property type="entry name" value="FI18122P1"/>
    <property type="match status" value="1"/>
</dbReference>
<dbReference type="GO" id="GO:0035091">
    <property type="term" value="F:phosphatidylinositol binding"/>
    <property type="evidence" value="ECO:0007669"/>
    <property type="project" value="InterPro"/>
</dbReference>
<evidence type="ECO:0000259" key="11">
    <source>
        <dbReference type="PROSITE" id="PS50195"/>
    </source>
</evidence>
<dbReference type="Pfam" id="PF00787">
    <property type="entry name" value="PX"/>
    <property type="match status" value="1"/>
</dbReference>
<dbReference type="Proteomes" id="UP000016930">
    <property type="component" value="Unassembled WGS sequence"/>
</dbReference>
<dbReference type="PANTHER" id="PTHR10555">
    <property type="entry name" value="SORTING NEXIN"/>
    <property type="match status" value="1"/>
</dbReference>
<dbReference type="Pfam" id="PF09325">
    <property type="entry name" value="Vps5"/>
    <property type="match status" value="1"/>
</dbReference>
<organism evidence="12 13">
    <name type="scientific">Ceriporiopsis subvermispora (strain B)</name>
    <name type="common">White-rot fungus</name>
    <name type="synonym">Gelatoporia subvermispora</name>
    <dbReference type="NCBI Taxonomy" id="914234"/>
    <lineage>
        <taxon>Eukaryota</taxon>
        <taxon>Fungi</taxon>
        <taxon>Dikarya</taxon>
        <taxon>Basidiomycota</taxon>
        <taxon>Agaricomycotina</taxon>
        <taxon>Agaricomycetes</taxon>
        <taxon>Polyporales</taxon>
        <taxon>Gelatoporiaceae</taxon>
        <taxon>Gelatoporia</taxon>
    </lineage>
</organism>
<keyword evidence="9" id="KW-0333">Golgi apparatus</keyword>
<dbReference type="PROSITE" id="PS50195">
    <property type="entry name" value="PX"/>
    <property type="match status" value="1"/>
</dbReference>
<evidence type="ECO:0000256" key="7">
    <source>
        <dbReference type="ARBA" id="ARBA00022553"/>
    </source>
</evidence>
<dbReference type="GO" id="GO:0005794">
    <property type="term" value="C:Golgi apparatus"/>
    <property type="evidence" value="ECO:0007669"/>
    <property type="project" value="UniProtKB-SubCell"/>
</dbReference>
<keyword evidence="8" id="KW-0653">Protein transport</keyword>
<keyword evidence="10" id="KW-0472">Membrane</keyword>
<keyword evidence="7" id="KW-0597">Phosphoprotein</keyword>
<evidence type="ECO:0000256" key="3">
    <source>
        <dbReference type="ARBA" id="ARBA00004555"/>
    </source>
</evidence>
<dbReference type="Gene3D" id="1.20.1270.60">
    <property type="entry name" value="Arfaptin homology (AH) domain/BAR domain"/>
    <property type="match status" value="1"/>
</dbReference>
<evidence type="ECO:0000313" key="13">
    <source>
        <dbReference type="Proteomes" id="UP000016930"/>
    </source>
</evidence>
<dbReference type="Gene3D" id="3.30.1520.10">
    <property type="entry name" value="Phox-like domain"/>
    <property type="match status" value="1"/>
</dbReference>
<evidence type="ECO:0000256" key="10">
    <source>
        <dbReference type="ARBA" id="ARBA00023136"/>
    </source>
</evidence>
<dbReference type="AlphaFoldDB" id="M2RKG4"/>
<evidence type="ECO:0000256" key="8">
    <source>
        <dbReference type="ARBA" id="ARBA00022927"/>
    </source>
</evidence>
<dbReference type="GO" id="GO:0005768">
    <property type="term" value="C:endosome"/>
    <property type="evidence" value="ECO:0007669"/>
    <property type="project" value="TreeGrafter"/>
</dbReference>
<evidence type="ECO:0000256" key="1">
    <source>
        <dbReference type="ARBA" id="ARBA00004287"/>
    </source>
</evidence>
<evidence type="ECO:0000256" key="6">
    <source>
        <dbReference type="ARBA" id="ARBA00022490"/>
    </source>
</evidence>
<dbReference type="InterPro" id="IPR027267">
    <property type="entry name" value="AH/BAR_dom_sf"/>
</dbReference>
<evidence type="ECO:0000256" key="5">
    <source>
        <dbReference type="ARBA" id="ARBA00022448"/>
    </source>
</evidence>
<dbReference type="InterPro" id="IPR036871">
    <property type="entry name" value="PX_dom_sf"/>
</dbReference>
<accession>M2RKG4</accession>
<keyword evidence="5" id="KW-0813">Transport</keyword>
<dbReference type="FunFam" id="1.20.1270.60:FF:000022">
    <property type="entry name" value="Sorting nexin 3 protein"/>
    <property type="match status" value="1"/>
</dbReference>
<protein>
    <recommendedName>
        <fullName evidence="11">PX domain-containing protein</fullName>
    </recommendedName>
</protein>
<gene>
    <name evidence="12" type="ORF">CERSUDRAFT_47356</name>
</gene>
<reference evidence="12 13" key="1">
    <citation type="journal article" date="2012" name="Proc. Natl. Acad. Sci. U.S.A.">
        <title>Comparative genomics of Ceriporiopsis subvermispora and Phanerochaete chrysosporium provide insight into selective ligninolysis.</title>
        <authorList>
            <person name="Fernandez-Fueyo E."/>
            <person name="Ruiz-Duenas F.J."/>
            <person name="Ferreira P."/>
            <person name="Floudas D."/>
            <person name="Hibbett D.S."/>
            <person name="Canessa P."/>
            <person name="Larrondo L.F."/>
            <person name="James T.Y."/>
            <person name="Seelenfreund D."/>
            <person name="Lobos S."/>
            <person name="Polanco R."/>
            <person name="Tello M."/>
            <person name="Honda Y."/>
            <person name="Watanabe T."/>
            <person name="Watanabe T."/>
            <person name="Ryu J.S."/>
            <person name="Kubicek C.P."/>
            <person name="Schmoll M."/>
            <person name="Gaskell J."/>
            <person name="Hammel K.E."/>
            <person name="St John F.J."/>
            <person name="Vanden Wymelenberg A."/>
            <person name="Sabat G."/>
            <person name="Splinter BonDurant S."/>
            <person name="Syed K."/>
            <person name="Yadav J.S."/>
            <person name="Doddapaneni H."/>
            <person name="Subramanian V."/>
            <person name="Lavin J.L."/>
            <person name="Oguiza J.A."/>
            <person name="Perez G."/>
            <person name="Pisabarro A.G."/>
            <person name="Ramirez L."/>
            <person name="Santoyo F."/>
            <person name="Master E."/>
            <person name="Coutinho P.M."/>
            <person name="Henrissat B."/>
            <person name="Lombard V."/>
            <person name="Magnuson J.K."/>
            <person name="Kuees U."/>
            <person name="Hori C."/>
            <person name="Igarashi K."/>
            <person name="Samejima M."/>
            <person name="Held B.W."/>
            <person name="Barry K.W."/>
            <person name="LaButti K.M."/>
            <person name="Lapidus A."/>
            <person name="Lindquist E.A."/>
            <person name="Lucas S.M."/>
            <person name="Riley R."/>
            <person name="Salamov A.A."/>
            <person name="Hoffmeister D."/>
            <person name="Schwenk D."/>
            <person name="Hadar Y."/>
            <person name="Yarden O."/>
            <person name="de Vries R.P."/>
            <person name="Wiebenga A."/>
            <person name="Stenlid J."/>
            <person name="Eastwood D."/>
            <person name="Grigoriev I.V."/>
            <person name="Berka R.M."/>
            <person name="Blanchette R.A."/>
            <person name="Kersten P."/>
            <person name="Martinez A.T."/>
            <person name="Vicuna R."/>
            <person name="Cullen D."/>
        </authorList>
    </citation>
    <scope>NUCLEOTIDE SEQUENCE [LARGE SCALE GENOMIC DNA]</scope>
    <source>
        <strain evidence="12 13">B</strain>
    </source>
</reference>
<dbReference type="FunFam" id="3.30.1520.10:FF:000013">
    <property type="entry name" value="Putative Sorting nexin 3"/>
    <property type="match status" value="1"/>
</dbReference>
<evidence type="ECO:0000256" key="9">
    <source>
        <dbReference type="ARBA" id="ARBA00023034"/>
    </source>
</evidence>
<dbReference type="GO" id="GO:0045053">
    <property type="term" value="P:protein retention in Golgi apparatus"/>
    <property type="evidence" value="ECO:0007669"/>
    <property type="project" value="TreeGrafter"/>
</dbReference>
<keyword evidence="6" id="KW-0963">Cytoplasm</keyword>
<evidence type="ECO:0000313" key="12">
    <source>
        <dbReference type="EMBL" id="EMD38937.1"/>
    </source>
</evidence>
<dbReference type="GO" id="GO:0042147">
    <property type="term" value="P:retrograde transport, endosome to Golgi"/>
    <property type="evidence" value="ECO:0007669"/>
    <property type="project" value="TreeGrafter"/>
</dbReference>
<comment type="similarity">
    <text evidence="4">Belongs to the sorting nexin family.</text>
</comment>
<dbReference type="InterPro" id="IPR015404">
    <property type="entry name" value="Vps5_C"/>
</dbReference>
<name>M2RKG4_CERS8</name>
<dbReference type="GO" id="GO:0030904">
    <property type="term" value="C:retromer complex"/>
    <property type="evidence" value="ECO:0007669"/>
    <property type="project" value="UniProtKB-ARBA"/>
</dbReference>
<dbReference type="STRING" id="914234.M2RKG4"/>
<dbReference type="OrthoDB" id="271164at2759"/>
<evidence type="ECO:0000256" key="2">
    <source>
        <dbReference type="ARBA" id="ARBA00004496"/>
    </source>
</evidence>
<dbReference type="SUPFAM" id="SSF103657">
    <property type="entry name" value="BAR/IMD domain-like"/>
    <property type="match status" value="1"/>
</dbReference>
<dbReference type="SMART" id="SM00312">
    <property type="entry name" value="PX"/>
    <property type="match status" value="1"/>
</dbReference>
<dbReference type="GO" id="GO:0005829">
    <property type="term" value="C:cytosol"/>
    <property type="evidence" value="ECO:0007669"/>
    <property type="project" value="GOC"/>
</dbReference>
<feature type="non-terminal residue" evidence="12">
    <location>
        <position position="1"/>
    </location>
</feature>
<dbReference type="HOGENOM" id="CLU_022783_1_2_1"/>
<dbReference type="SUPFAM" id="SSF64268">
    <property type="entry name" value="PX domain"/>
    <property type="match status" value="1"/>
</dbReference>
<sequence length="407" mass="46239">QPTFVITVDDPQRVGDPIRAYTMYTVHTRTTSPLYSKSTFSVLRRYSDFLWLYETLSLNNPGVVVPPVPEKKPVGRFDANFVQQRRNALEKCIQKIASHPVLQKDPDLKLFLESDTFALDIKHRKAEIAHEKGGLMASIGQSVIGPRFYETDEWFDRQKAYLDSLESQLRGLVKAIDTVSRHRSEVAAATGEFAQTVSDLASSDVGQQLSASLAGLADVERKAQDLQNAQAQEDTITILSTADEYARLINSVRMAFTSRIRTYHAWQQADSQAKRAKQQHETTRAQGKMTADQIPRSLSQVAEAERRALDAKTDFEQVSRLVKTEVARFEQERIEDFKSSLEAFLDGMITRQKQVRLELFRRGHTFTLMFTLHSSLPHGKTTSRLYSRRSARQLQGRQESRPSLFPS</sequence>
<dbReference type="EMBL" id="KB445794">
    <property type="protein sequence ID" value="EMD38937.1"/>
    <property type="molecule type" value="Genomic_DNA"/>
</dbReference>
<proteinExistence type="inferred from homology"/>